<dbReference type="EC" id="3.5.1.-" evidence="2"/>
<evidence type="ECO:0000259" key="1">
    <source>
        <dbReference type="PROSITE" id="PS51677"/>
    </source>
</evidence>
<dbReference type="InterPro" id="IPR050248">
    <property type="entry name" value="Polysacc_deacetylase_ArnD"/>
</dbReference>
<sequence length="234" mass="26956">MNNHFNFKLQFASFFPYLYPLLSQKFPRCLWTGDSSQPEICLTFDDGPHPQYTLELLKVLEHFQITASFFWLGHEVEKYPEIAQSVYQQGHWIGLHGYQHDTFPLLTEIVLKQSLEKTKTAIFNACGLEPELILDVRPPNGVFLPRTLDLLTSWGYRPVMWSVVPEDWVQPGVEIVSNRVIKQTRNGSIIVLHDGYNGGKDVAKTAEEIIPKLLEQGYQFVTISKFWQSAKPML</sequence>
<dbReference type="AlphaFoldDB" id="A0A073CKU8"/>
<dbReference type="PANTHER" id="PTHR10587:SF137">
    <property type="entry name" value="4-DEOXY-4-FORMAMIDO-L-ARABINOSE-PHOSPHOUNDECAPRENOL DEFORMYLASE ARND-RELATED"/>
    <property type="match status" value="1"/>
</dbReference>
<name>A0A073CKU8_PLAA1</name>
<reference evidence="2 3" key="1">
    <citation type="journal article" date="2014" name="Appl. Environ. Microbiol.">
        <title>Elucidation of insertion elements encoded on plasmids and in vitro construction of shuttle vectors from the toxic cyanobacterium Planktothrix.</title>
        <authorList>
            <person name="Christiansen G."/>
            <person name="Goesmann A."/>
            <person name="Kurmayer R."/>
        </authorList>
    </citation>
    <scope>NUCLEOTIDE SEQUENCE [LARGE SCALE GENOMIC DNA]</scope>
    <source>
        <strain evidence="2 3">NIVA-CYA 126/8</strain>
    </source>
</reference>
<keyword evidence="3" id="KW-1185">Reference proteome</keyword>
<organism evidence="2 3">
    <name type="scientific">Planktothrix agardhii (strain NIVA-CYA 126/8)</name>
    <dbReference type="NCBI Taxonomy" id="388467"/>
    <lineage>
        <taxon>Bacteria</taxon>
        <taxon>Bacillati</taxon>
        <taxon>Cyanobacteriota</taxon>
        <taxon>Cyanophyceae</taxon>
        <taxon>Oscillatoriophycideae</taxon>
        <taxon>Oscillatoriales</taxon>
        <taxon>Microcoleaceae</taxon>
        <taxon>Planktothrix</taxon>
    </lineage>
</organism>
<evidence type="ECO:0000313" key="3">
    <source>
        <dbReference type="Proteomes" id="UP000027395"/>
    </source>
</evidence>
<evidence type="ECO:0000313" key="2">
    <source>
        <dbReference type="EMBL" id="KEI68909.1"/>
    </source>
</evidence>
<dbReference type="PATRIC" id="fig|388467.6.peg.4156"/>
<dbReference type="PANTHER" id="PTHR10587">
    <property type="entry name" value="GLYCOSYL TRANSFERASE-RELATED"/>
    <property type="match status" value="1"/>
</dbReference>
<dbReference type="GO" id="GO:0005975">
    <property type="term" value="P:carbohydrate metabolic process"/>
    <property type="evidence" value="ECO:0007669"/>
    <property type="project" value="InterPro"/>
</dbReference>
<keyword evidence="2" id="KW-0378">Hydrolase</keyword>
<dbReference type="eggNOG" id="COG0726">
    <property type="taxonomic scope" value="Bacteria"/>
</dbReference>
<dbReference type="EMBL" id="CM002803">
    <property type="protein sequence ID" value="KEI68909.1"/>
    <property type="molecule type" value="Genomic_DNA"/>
</dbReference>
<dbReference type="STRING" id="388467.A19Y_4221"/>
<dbReference type="Proteomes" id="UP000027395">
    <property type="component" value="Chromosome"/>
</dbReference>
<dbReference type="InterPro" id="IPR011330">
    <property type="entry name" value="Glyco_hydro/deAcase_b/a-brl"/>
</dbReference>
<protein>
    <submittedName>
        <fullName evidence="2">Cda1</fullName>
        <ecNumber evidence="2">3.5.1.-</ecNumber>
    </submittedName>
</protein>
<proteinExistence type="predicted"/>
<dbReference type="InterPro" id="IPR002509">
    <property type="entry name" value="NODB_dom"/>
</dbReference>
<accession>A0A073CKU8</accession>
<feature type="domain" description="NodB homology" evidence="1">
    <location>
        <begin position="38"/>
        <end position="221"/>
    </location>
</feature>
<dbReference type="RefSeq" id="WP_042156442.1">
    <property type="nucleotide sequence ID" value="NZ_CM002803.1"/>
</dbReference>
<gene>
    <name evidence="2" type="primary">cda1</name>
    <name evidence="2" type="ORF">A19Y_4221</name>
</gene>
<dbReference type="Pfam" id="PF01522">
    <property type="entry name" value="Polysacc_deac_1"/>
    <property type="match status" value="1"/>
</dbReference>
<dbReference type="HOGENOM" id="CLU_021264_0_0_3"/>
<dbReference type="CDD" id="cd10917">
    <property type="entry name" value="CE4_NodB_like_6s_7s"/>
    <property type="match status" value="1"/>
</dbReference>
<dbReference type="GO" id="GO:0016810">
    <property type="term" value="F:hydrolase activity, acting on carbon-nitrogen (but not peptide) bonds"/>
    <property type="evidence" value="ECO:0007669"/>
    <property type="project" value="InterPro"/>
</dbReference>
<dbReference type="SUPFAM" id="SSF88713">
    <property type="entry name" value="Glycoside hydrolase/deacetylase"/>
    <property type="match status" value="1"/>
</dbReference>
<dbReference type="Gene3D" id="3.20.20.370">
    <property type="entry name" value="Glycoside hydrolase/deacetylase"/>
    <property type="match status" value="1"/>
</dbReference>
<dbReference type="PROSITE" id="PS51677">
    <property type="entry name" value="NODB"/>
    <property type="match status" value="1"/>
</dbReference>